<dbReference type="CDD" id="cd11377">
    <property type="entry name" value="Pro-peptidase_S53"/>
    <property type="match status" value="1"/>
</dbReference>
<evidence type="ECO:0000256" key="9">
    <source>
        <dbReference type="SAM" id="Phobius"/>
    </source>
</evidence>
<dbReference type="AlphaFoldDB" id="A0A917HEJ1"/>
<feature type="transmembrane region" description="Helical" evidence="9">
    <location>
        <begin position="877"/>
        <end position="895"/>
    </location>
</feature>
<dbReference type="Gene3D" id="2.60.40.10">
    <property type="entry name" value="Immunoglobulins"/>
    <property type="match status" value="1"/>
</dbReference>
<comment type="caution">
    <text evidence="11">The sequence shown here is derived from an EMBL/GenBank/DDBJ whole genome shotgun (WGS) entry which is preliminary data.</text>
</comment>
<dbReference type="InterPro" id="IPR013783">
    <property type="entry name" value="Ig-like_fold"/>
</dbReference>
<dbReference type="Pfam" id="PF09286">
    <property type="entry name" value="Pro-kuma_activ"/>
    <property type="match status" value="1"/>
</dbReference>
<dbReference type="Gene3D" id="3.40.50.200">
    <property type="entry name" value="Peptidase S8/S53 domain"/>
    <property type="match status" value="1"/>
</dbReference>
<dbReference type="GO" id="GO:0004252">
    <property type="term" value="F:serine-type endopeptidase activity"/>
    <property type="evidence" value="ECO:0007669"/>
    <property type="project" value="InterPro"/>
</dbReference>
<feature type="domain" description="Peptidase S53" evidence="10">
    <location>
        <begin position="218"/>
        <end position="635"/>
    </location>
</feature>
<dbReference type="SUPFAM" id="SSF52743">
    <property type="entry name" value="Subtilisin-like"/>
    <property type="match status" value="1"/>
</dbReference>
<evidence type="ECO:0000256" key="6">
    <source>
        <dbReference type="ARBA" id="ARBA00022837"/>
    </source>
</evidence>
<dbReference type="PROSITE" id="PS51695">
    <property type="entry name" value="SEDOLISIN"/>
    <property type="match status" value="1"/>
</dbReference>
<dbReference type="GO" id="GO:0008240">
    <property type="term" value="F:tripeptidyl-peptidase activity"/>
    <property type="evidence" value="ECO:0007669"/>
    <property type="project" value="TreeGrafter"/>
</dbReference>
<evidence type="ECO:0000259" key="10">
    <source>
        <dbReference type="PROSITE" id="PS51695"/>
    </source>
</evidence>
<keyword evidence="9" id="KW-0472">Membrane</keyword>
<keyword evidence="7" id="KW-0865">Zymogen</keyword>
<evidence type="ECO:0000313" key="12">
    <source>
        <dbReference type="Proteomes" id="UP000647241"/>
    </source>
</evidence>
<keyword evidence="3" id="KW-0479">Metal-binding</keyword>
<dbReference type="InterPro" id="IPR015366">
    <property type="entry name" value="S53_propep"/>
</dbReference>
<name>A0A917HEJ1_9BACT</name>
<dbReference type="InterPro" id="IPR030400">
    <property type="entry name" value="Sedolisin_dom"/>
</dbReference>
<evidence type="ECO:0000256" key="8">
    <source>
        <dbReference type="SAM" id="MobiDB-lite"/>
    </source>
</evidence>
<sequence length="939" mass="94709">MLGLTASASLLFGSTISSLAQKPQSRIAGEITSERVVIPKSQPPLAKFAEDKGSLAPQTQLGSMSLVFSRSAAQEADLQALIAAQQNPASPQYHVWLTPDQFATRFGMSDSDISKAETWLEQQGFTVEGVARSKNRITFSGTAAQAEAAFGVELHNYQTDGTTHFAPASDISLPAALSPVIQGVTNLSNFRPHSHMLVKQGQVVPTANFTSGQTGNHYLTPGDIETIYDIKAAQSAGFNGAGQSIAIMGQSAVTLSDIENFQSAAGLTKKDPTLVLVPSTGSSTVYTGDESESDLDLEYSGAIAPGATIYFVYSGNNTNASVNDAIEYAVDNDIAPIISTSYGGCETEYSATSYATENSVFAQAAAQGQTVIAAAGDEGSTDCYGVKGLSTAQQQALAVDFPASSQYVTAMGGTEFSTANVASGSSYWTASSGSDVISSAKSYIPEQIWNDDSSTIGISAGGGGVSVLNTTRPSWQVGVPGIPSGTTRVVPDISLDASPNNAGYLYCSSDTGTGITGSCSNGFRDSSNTNLTVAGGTSFTVPIFAGMVAMINQATGQTGQGVVNPTLYTLAANTSTYASAFHDITTGNNACTAGTAYCTTAAANTSLYAAGPGYDLASGLGSLDFNNLLTAWKAAAVAGSSSLLATTTTITAASTAPASGAADVLTISVAPSTGTGTPTGTVAILVDGTPVSPAPTLSSGTTTYSFSSTTDGSHVIRVTYSGDGTYAPSTNTLVVNVGANFTIAAAPTTITVASGSTGTSTITVTPVNGYTGTIDWSVTGPSSLAACYTIGSSTSTTTVSGTAPVPATLTIYTSASQCSGANVSPSGSGAKLRFSNSHPQAARGKSPARPFSPGTGTGIALAGLLFCGLLGGRSRKLRIFLALGVISVATLSTFGCGSSSSTTTTTTSNAASGTYALTVTGTDSASSKSSSANITLVVQ</sequence>
<dbReference type="PANTHER" id="PTHR14218:SF15">
    <property type="entry name" value="TRIPEPTIDYL-PEPTIDASE 1"/>
    <property type="match status" value="1"/>
</dbReference>
<feature type="region of interest" description="Disordered" evidence="8">
    <location>
        <begin position="829"/>
        <end position="851"/>
    </location>
</feature>
<evidence type="ECO:0000256" key="1">
    <source>
        <dbReference type="ARBA" id="ARBA00001913"/>
    </source>
</evidence>
<evidence type="ECO:0000256" key="5">
    <source>
        <dbReference type="ARBA" id="ARBA00022825"/>
    </source>
</evidence>
<protein>
    <recommendedName>
        <fullName evidence="10">Peptidase S53 domain-containing protein</fullName>
    </recommendedName>
</protein>
<feature type="transmembrane region" description="Helical" evidence="9">
    <location>
        <begin position="851"/>
        <end position="870"/>
    </location>
</feature>
<organism evidence="11 12">
    <name type="scientific">Edaphobacter dinghuensis</name>
    <dbReference type="NCBI Taxonomy" id="1560005"/>
    <lineage>
        <taxon>Bacteria</taxon>
        <taxon>Pseudomonadati</taxon>
        <taxon>Acidobacteriota</taxon>
        <taxon>Terriglobia</taxon>
        <taxon>Terriglobales</taxon>
        <taxon>Acidobacteriaceae</taxon>
        <taxon>Edaphobacter</taxon>
    </lineage>
</organism>
<comment type="cofactor">
    <cofactor evidence="1">
        <name>Ca(2+)</name>
        <dbReference type="ChEBI" id="CHEBI:29108"/>
    </cofactor>
</comment>
<dbReference type="PANTHER" id="PTHR14218">
    <property type="entry name" value="PROTEASE S8 TRIPEPTIDYL PEPTIDASE I CLN2"/>
    <property type="match status" value="1"/>
</dbReference>
<dbReference type="GO" id="GO:0046872">
    <property type="term" value="F:metal ion binding"/>
    <property type="evidence" value="ECO:0007669"/>
    <property type="project" value="UniProtKB-KW"/>
</dbReference>
<accession>A0A917HEJ1</accession>
<keyword evidence="2" id="KW-0645">Protease</keyword>
<keyword evidence="9" id="KW-0812">Transmembrane</keyword>
<dbReference type="Pfam" id="PF16640">
    <property type="entry name" value="Big_3_5"/>
    <property type="match status" value="1"/>
</dbReference>
<evidence type="ECO:0000313" key="11">
    <source>
        <dbReference type="EMBL" id="GGG76313.1"/>
    </source>
</evidence>
<evidence type="ECO:0000256" key="7">
    <source>
        <dbReference type="ARBA" id="ARBA00023145"/>
    </source>
</evidence>
<keyword evidence="9" id="KW-1133">Transmembrane helix</keyword>
<dbReference type="InterPro" id="IPR036852">
    <property type="entry name" value="Peptidase_S8/S53_dom_sf"/>
</dbReference>
<evidence type="ECO:0000256" key="3">
    <source>
        <dbReference type="ARBA" id="ARBA00022723"/>
    </source>
</evidence>
<keyword evidence="12" id="KW-1185">Reference proteome</keyword>
<keyword evidence="4" id="KW-0378">Hydrolase</keyword>
<evidence type="ECO:0000256" key="2">
    <source>
        <dbReference type="ARBA" id="ARBA00022670"/>
    </source>
</evidence>
<gene>
    <name evidence="11" type="ORF">GCM10011585_19050</name>
</gene>
<dbReference type="Proteomes" id="UP000647241">
    <property type="component" value="Unassembled WGS sequence"/>
</dbReference>
<keyword evidence="6" id="KW-0106">Calcium</keyword>
<keyword evidence="5" id="KW-0720">Serine protease</keyword>
<dbReference type="InterPro" id="IPR032109">
    <property type="entry name" value="Big_3_5"/>
</dbReference>
<dbReference type="EMBL" id="BMGT01000002">
    <property type="protein sequence ID" value="GGG76313.1"/>
    <property type="molecule type" value="Genomic_DNA"/>
</dbReference>
<reference evidence="11" key="1">
    <citation type="journal article" date="2014" name="Int. J. Syst. Evol. Microbiol.">
        <title>Complete genome sequence of Corynebacterium casei LMG S-19264T (=DSM 44701T), isolated from a smear-ripened cheese.</title>
        <authorList>
            <consortium name="US DOE Joint Genome Institute (JGI-PGF)"/>
            <person name="Walter F."/>
            <person name="Albersmeier A."/>
            <person name="Kalinowski J."/>
            <person name="Ruckert C."/>
        </authorList>
    </citation>
    <scope>NUCLEOTIDE SEQUENCE</scope>
    <source>
        <strain evidence="11">CGMCC 1.12997</strain>
    </source>
</reference>
<dbReference type="CDD" id="cd04056">
    <property type="entry name" value="Peptidases_S53"/>
    <property type="match status" value="1"/>
</dbReference>
<dbReference type="InterPro" id="IPR050819">
    <property type="entry name" value="Tripeptidyl-peptidase_I"/>
</dbReference>
<dbReference type="SUPFAM" id="SSF54897">
    <property type="entry name" value="Protease propeptides/inhibitors"/>
    <property type="match status" value="1"/>
</dbReference>
<proteinExistence type="predicted"/>
<evidence type="ECO:0000256" key="4">
    <source>
        <dbReference type="ARBA" id="ARBA00022801"/>
    </source>
</evidence>
<reference evidence="11" key="2">
    <citation type="submission" date="2020-09" db="EMBL/GenBank/DDBJ databases">
        <authorList>
            <person name="Sun Q."/>
            <person name="Zhou Y."/>
        </authorList>
    </citation>
    <scope>NUCLEOTIDE SEQUENCE</scope>
    <source>
        <strain evidence="11">CGMCC 1.12997</strain>
    </source>
</reference>
<dbReference type="SMART" id="SM00944">
    <property type="entry name" value="Pro-kuma_activ"/>
    <property type="match status" value="1"/>
</dbReference>
<dbReference type="GO" id="GO:0006508">
    <property type="term" value="P:proteolysis"/>
    <property type="evidence" value="ECO:0007669"/>
    <property type="project" value="UniProtKB-KW"/>
</dbReference>